<accession>A0A450XZ67</accession>
<proteinExistence type="predicted"/>
<dbReference type="InterPro" id="IPR025669">
    <property type="entry name" value="AAA_dom"/>
</dbReference>
<dbReference type="EMBL" id="CAADGH010000081">
    <property type="protein sequence ID" value="VFK76889.1"/>
    <property type="molecule type" value="Genomic_DNA"/>
</dbReference>
<dbReference type="InterPro" id="IPR050678">
    <property type="entry name" value="DNA_Partitioning_ATPase"/>
</dbReference>
<evidence type="ECO:0000259" key="1">
    <source>
        <dbReference type="Pfam" id="PF13614"/>
    </source>
</evidence>
<protein>
    <submittedName>
        <fullName evidence="2">AAA domain-containing protein</fullName>
    </submittedName>
</protein>
<feature type="domain" description="AAA" evidence="1">
    <location>
        <begin position="7"/>
        <end position="207"/>
    </location>
</feature>
<reference evidence="2" key="1">
    <citation type="submission" date="2019-02" db="EMBL/GenBank/DDBJ databases">
        <authorList>
            <person name="Gruber-Vodicka R. H."/>
            <person name="Seah K. B. B."/>
        </authorList>
    </citation>
    <scope>NUCLEOTIDE SEQUENCE</scope>
    <source>
        <strain evidence="3">BECK_BZ198</strain>
        <strain evidence="2">BECK_BZ199</strain>
    </source>
</reference>
<dbReference type="PANTHER" id="PTHR13696">
    <property type="entry name" value="P-LOOP CONTAINING NUCLEOSIDE TRIPHOSPHATE HYDROLASE"/>
    <property type="match status" value="1"/>
</dbReference>
<dbReference type="AlphaFoldDB" id="A0A450XZ67"/>
<gene>
    <name evidence="3" type="ORF">BECKMB1821H_GA0114242_10813</name>
    <name evidence="2" type="ORF">BECKMB1821I_GA0114274_10759</name>
</gene>
<organism evidence="2">
    <name type="scientific">Candidatus Kentrum sp. MB</name>
    <dbReference type="NCBI Taxonomy" id="2138164"/>
    <lineage>
        <taxon>Bacteria</taxon>
        <taxon>Pseudomonadati</taxon>
        <taxon>Pseudomonadota</taxon>
        <taxon>Gammaproteobacteria</taxon>
        <taxon>Candidatus Kentrum</taxon>
    </lineage>
</organism>
<sequence>MNESKRYAIWNNKGGVGKTTLTYLLATEYAIENKSENVVVIDMCPQVNISEMLLGGNGKGETNLDSLYNSDINIASYIKSRYDRSRFSKLGSESGYFIKVVKYNDAMPENIYLLPGHNDLDLCGGLINYLASAPEKKAWGHSRKILIDLITSYEEANKNKQNTFFIDCNPSFASYTELAILGSNRLIIPCTADAASIRGLRNIFKVVYGKSMDNDDNPFTQFFSSCENVGFDLPKIHSVIQNKSRSHEKDPSSAFRANMDELIQVVNEYHKEYPSIFLSEKEVLNVKDGNTIAAVLNHLGIPLSKLAAKKYNIYRGTTKFDEKHVDEKQKNVLLKDLSEVLSIL</sequence>
<dbReference type="CDD" id="cd02042">
    <property type="entry name" value="ParAB_family"/>
    <property type="match status" value="1"/>
</dbReference>
<dbReference type="Pfam" id="PF13614">
    <property type="entry name" value="AAA_31"/>
    <property type="match status" value="1"/>
</dbReference>
<dbReference type="SUPFAM" id="SSF52540">
    <property type="entry name" value="P-loop containing nucleoside triphosphate hydrolases"/>
    <property type="match status" value="1"/>
</dbReference>
<dbReference type="PANTHER" id="PTHR13696:SF99">
    <property type="entry name" value="COBYRINIC ACID AC-DIAMIDE SYNTHASE"/>
    <property type="match status" value="1"/>
</dbReference>
<dbReference type="Gene3D" id="3.40.50.300">
    <property type="entry name" value="P-loop containing nucleotide triphosphate hydrolases"/>
    <property type="match status" value="1"/>
</dbReference>
<name>A0A450XZ67_9GAMM</name>
<dbReference type="InterPro" id="IPR027417">
    <property type="entry name" value="P-loop_NTPase"/>
</dbReference>
<evidence type="ECO:0000313" key="3">
    <source>
        <dbReference type="EMBL" id="VFK76889.1"/>
    </source>
</evidence>
<dbReference type="EMBL" id="CAADFQ010000075">
    <property type="protein sequence ID" value="VFK34543.1"/>
    <property type="molecule type" value="Genomic_DNA"/>
</dbReference>
<evidence type="ECO:0000313" key="2">
    <source>
        <dbReference type="EMBL" id="VFK34543.1"/>
    </source>
</evidence>